<comment type="caution">
    <text evidence="2">The sequence shown here is derived from an EMBL/GenBank/DDBJ whole genome shotgun (WGS) entry which is preliminary data.</text>
</comment>
<protein>
    <submittedName>
        <fullName evidence="2">Nucleotidyltransferase domain-containing protein</fullName>
    </submittedName>
</protein>
<dbReference type="GO" id="GO:0016779">
    <property type="term" value="F:nucleotidyltransferase activity"/>
    <property type="evidence" value="ECO:0007669"/>
    <property type="project" value="InterPro"/>
</dbReference>
<evidence type="ECO:0000313" key="3">
    <source>
        <dbReference type="Proteomes" id="UP000630660"/>
    </source>
</evidence>
<dbReference type="CDD" id="cd05403">
    <property type="entry name" value="NT_KNTase_like"/>
    <property type="match status" value="1"/>
</dbReference>
<evidence type="ECO:0000313" key="2">
    <source>
        <dbReference type="EMBL" id="MBD3364330.1"/>
    </source>
</evidence>
<name>A0A9D5KA10_UNCW3</name>
<dbReference type="InterPro" id="IPR043519">
    <property type="entry name" value="NT_sf"/>
</dbReference>
<dbReference type="Proteomes" id="UP000630660">
    <property type="component" value="Unassembled WGS sequence"/>
</dbReference>
<dbReference type="AlphaFoldDB" id="A0A9D5KA10"/>
<gene>
    <name evidence="2" type="ORF">GF359_03850</name>
</gene>
<proteinExistence type="predicted"/>
<reference evidence="2" key="1">
    <citation type="submission" date="2019-11" db="EMBL/GenBank/DDBJ databases">
        <title>Microbial mats filling the niche in hypersaline microbial mats.</title>
        <authorList>
            <person name="Wong H.L."/>
            <person name="Macleod F.I."/>
            <person name="White R.A. III"/>
            <person name="Burns B.P."/>
        </authorList>
    </citation>
    <scope>NUCLEOTIDE SEQUENCE</scope>
    <source>
        <strain evidence="2">Bin_327</strain>
    </source>
</reference>
<dbReference type="SUPFAM" id="SSF81301">
    <property type="entry name" value="Nucleotidyltransferase"/>
    <property type="match status" value="1"/>
</dbReference>
<dbReference type="InterPro" id="IPR052548">
    <property type="entry name" value="Type_VII_TA_antitoxin"/>
</dbReference>
<evidence type="ECO:0000259" key="1">
    <source>
        <dbReference type="Pfam" id="PF01909"/>
    </source>
</evidence>
<sequence length="105" mass="11759">MVEEKKILTELRKALSELYGERLDRLVLFGSRARNDAEPESDIDVMVVLTGQVNPGEEIARTAEVVSSLSLKYDVVVSCVFTSTENYETSQNPLLMNVRREGLPV</sequence>
<feature type="domain" description="Polymerase nucleotidyl transferase" evidence="1">
    <location>
        <begin position="9"/>
        <end position="80"/>
    </location>
</feature>
<dbReference type="PANTHER" id="PTHR33933">
    <property type="entry name" value="NUCLEOTIDYLTRANSFERASE"/>
    <property type="match status" value="1"/>
</dbReference>
<dbReference type="InterPro" id="IPR002934">
    <property type="entry name" value="Polymerase_NTP_transf_dom"/>
</dbReference>
<organism evidence="2 3">
    <name type="scientific">candidate division WOR-3 bacterium</name>
    <dbReference type="NCBI Taxonomy" id="2052148"/>
    <lineage>
        <taxon>Bacteria</taxon>
        <taxon>Bacteria division WOR-3</taxon>
    </lineage>
</organism>
<dbReference type="EMBL" id="WJKJ01000122">
    <property type="protein sequence ID" value="MBD3364330.1"/>
    <property type="molecule type" value="Genomic_DNA"/>
</dbReference>
<accession>A0A9D5KA10</accession>
<dbReference type="PANTHER" id="PTHR33933:SF1">
    <property type="entry name" value="PROTEIN ADENYLYLTRANSFERASE MNTA-RELATED"/>
    <property type="match status" value="1"/>
</dbReference>
<dbReference type="Pfam" id="PF01909">
    <property type="entry name" value="NTP_transf_2"/>
    <property type="match status" value="1"/>
</dbReference>
<dbReference type="Gene3D" id="3.30.460.10">
    <property type="entry name" value="Beta Polymerase, domain 2"/>
    <property type="match status" value="1"/>
</dbReference>